<feature type="compositionally biased region" description="Polar residues" evidence="5">
    <location>
        <begin position="149"/>
        <end position="164"/>
    </location>
</feature>
<comment type="subcellular location">
    <subcellularLocation>
        <location evidence="1">Nucleus</location>
    </subcellularLocation>
</comment>
<dbReference type="PANTHER" id="PTHR44040:SF1">
    <property type="entry name" value="RETINOBLASTOMA-BINDING PROTEIN 5"/>
    <property type="match status" value="1"/>
</dbReference>
<reference evidence="8 9" key="1">
    <citation type="journal article" date="2014" name="BMC Biol.">
        <title>A comprehensive evaluation of rodent malaria parasite genomes and gene expression.</title>
        <authorList>
            <person name="Otto T.D."/>
            <person name="Bohme U."/>
            <person name="Jackson A.P."/>
            <person name="Hunt M."/>
            <person name="Franke-Fayard B."/>
            <person name="Hoeijmakers W.A."/>
            <person name="Religa A.A."/>
            <person name="Robertson L."/>
            <person name="Sanders M."/>
            <person name="Ogun S.A."/>
            <person name="Cunningham D."/>
            <person name="Erhart A."/>
            <person name="Billker O."/>
            <person name="Khan S.M."/>
            <person name="Stunnenberg H.G."/>
            <person name="Langhorne J."/>
            <person name="Holder A.A."/>
            <person name="Waters A.P."/>
            <person name="Newbold C.I."/>
            <person name="Pain A."/>
            <person name="Berriman M."/>
            <person name="Janse C.J."/>
        </authorList>
    </citation>
    <scope>NUCLEOTIDE SEQUENCE [LARGE SCALE GENOMIC DNA]</scope>
    <source>
        <strain evidence="7 8">17X</strain>
        <strain evidence="6 9">YM</strain>
    </source>
</reference>
<evidence type="ECO:0000313" key="8">
    <source>
        <dbReference type="Proteomes" id="UP000072874"/>
    </source>
</evidence>
<feature type="region of interest" description="Disordered" evidence="5">
    <location>
        <begin position="289"/>
        <end position="333"/>
    </location>
</feature>
<evidence type="ECO:0000256" key="1">
    <source>
        <dbReference type="ARBA" id="ARBA00004123"/>
    </source>
</evidence>
<accession>A0A078K6C1</accession>
<dbReference type="VEuPathDB" id="PlasmoDB:PYYM_0803500"/>
<dbReference type="EMBL" id="LM993662">
    <property type="protein sequence ID" value="VTZ77076.1"/>
    <property type="molecule type" value="Genomic_DNA"/>
</dbReference>
<evidence type="ECO:0000256" key="4">
    <source>
        <dbReference type="ARBA" id="ARBA00023242"/>
    </source>
</evidence>
<protein>
    <recommendedName>
        <fullName evidence="10">WD repeat-containing protein</fullName>
    </recommendedName>
</protein>
<evidence type="ECO:0000256" key="5">
    <source>
        <dbReference type="SAM" id="MobiDB-lite"/>
    </source>
</evidence>
<dbReference type="EMBL" id="LK934636">
    <property type="protein sequence ID" value="CDU17400.1"/>
    <property type="molecule type" value="Genomic_DNA"/>
</dbReference>
<feature type="region of interest" description="Disordered" evidence="5">
    <location>
        <begin position="182"/>
        <end position="201"/>
    </location>
</feature>
<evidence type="ECO:0000256" key="2">
    <source>
        <dbReference type="ARBA" id="ARBA00022574"/>
    </source>
</evidence>
<feature type="compositionally biased region" description="Basic and acidic residues" evidence="5">
    <location>
        <begin position="167"/>
        <end position="177"/>
    </location>
</feature>
<sequence length="1255" mass="147584">MDICINNLYNRQINKNLLQDVFYKLENFDNEKFLCFDVNSSGNLLVASTKTSLYFFNILSGTLLVQYNYCNEKDHEGNLKINTSKDVNCVNNNSNEGNKKTNEEEDILVKETSKYDNGKEWDNNDEVSQKEGKKFENEEMCNNDKIIINSENLNNEDPSLSEVNPMNEKRLTNEEILKSDDLKSGDLKSGDLKGGDLKGGDLKSGDLKSGDICDDNENFVCVDKNTYEKSNDMNDENFTKSENDDENIINNINKDDTNVRKCSQLSLDNDCPINGYSIKINNKRKNTPLKEQKIKKVKKRSKQTDKNTNRLGDNPNNTKGKYNDIGPNKKIPEDNSKDENYYIKKIQFIKNDEYLLCTSNRYLYIYQICNYPITRIICIDLLYLCIGIETIISEKLFFPCFFSEYFYFLYKENENKGSKNDGNNGSNGDINKCKDNFDKLKNSDEIKTNFGYNNDDNSNDTIGEMGHLKLFEKYYDIYKNLSIKTVRNFEIHDIKCINIKKKKYIDNNNNEKRTIYIIDIILCLKEQIPYISRMYVENKKINNNKNDINNRQINNFIIDINQTFPLISLDQMNATFQENAGEGNLNTKKDIVCTKGKSKVKKLSSKGLMKNIDDGQENEIIENEERKDNEREETIVSGPKIDDNKNYVYNFDGCVEKCNGEDGNINKCEKVEKTENCDISMDNNKDDYMHFIMFYENYEKNRKYVKKLKNTCFSVCLYKKKCKRRFKELPTTLNIYDNLDNILKEYIDNENNLKTEETKIFKKHNDYYLFDYSEMGKNDYFKYPSDLLKNNNIFKNIKRYGKLDEKKYYIFVGTHSFILVFELRYIKNSDIKKANGKKKNNILSNDNVYEQIENISNEVYKEYNNFIKSAGLTICENHLKLKYLFKIYLGIVTPLEIVMREKGNMICVRTSDKVFLYKINYKYNIEHSLPIKNEEHISCADKIEKENYKREESIINVNKVNDQINNGKIEKHIYSYIDKIYLYHTIYNPIQKEVHEVCCFSGDIHQSYLLVISLKSGLYTLYIYNLKDMDFQNAVKVNISAYKGFKIIKWVKCYDMLVSLSNASNNILVLKNKHLNNWSFFMSDFELIDSNIEVIEEDNEFDAIEIAEPKYANLEDNIWKYIIIYLNIFIKNKICIQNLIHPACSFPTLYTGYYKNSPRYFFYESSYDFSKENIVCFNTDMFTAKRDKKKEKQQKKISEIKNNWEHFINVENEKVDIVKENTNNLTIVDNSNTVQLLAPSSMYYLYYKNIINFSI</sequence>
<dbReference type="OrthoDB" id="196858at2759"/>
<reference evidence="7" key="3">
    <citation type="submission" date="2014-05" db="EMBL/GenBank/DDBJ databases">
        <authorList>
            <person name="Aslett M.A."/>
            <person name="De Silva N."/>
        </authorList>
    </citation>
    <scope>NUCLEOTIDE SEQUENCE</scope>
    <source>
        <strain evidence="7">17X</strain>
    </source>
</reference>
<dbReference type="OMA" id="FPCFFSE"/>
<feature type="region of interest" description="Disordered" evidence="5">
    <location>
        <begin position="149"/>
        <end position="177"/>
    </location>
</feature>
<feature type="compositionally biased region" description="Polar residues" evidence="5">
    <location>
        <begin position="309"/>
        <end position="320"/>
    </location>
</feature>
<keyword evidence="2" id="KW-0853">WD repeat</keyword>
<reference evidence="7" key="4">
    <citation type="submission" date="2019-05" db="EMBL/GenBank/DDBJ databases">
        <authorList>
            <consortium name="Pathogen Informatics"/>
        </authorList>
    </citation>
    <scope>NUCLEOTIDE SEQUENCE</scope>
    <source>
        <strain evidence="7">17X</strain>
    </source>
</reference>
<name>A0A078K6C1_PLAYE</name>
<dbReference type="Proteomes" id="UP000072904">
    <property type="component" value="Chromosome 8"/>
</dbReference>
<dbReference type="AlphaFoldDB" id="A0A078K6C1"/>
<reference evidence="6" key="2">
    <citation type="submission" date="2014-05" db="EMBL/GenBank/DDBJ databases">
        <authorList>
            <person name="Aslett A.Martin."/>
            <person name="De Silva Nishadi"/>
        </authorList>
    </citation>
    <scope>NUCLEOTIDE SEQUENCE</scope>
    <source>
        <strain evidence="6">YM</strain>
    </source>
</reference>
<dbReference type="RefSeq" id="XP_730192.1">
    <property type="nucleotide sequence ID" value="XM_725099.1"/>
</dbReference>
<dbReference type="InterPro" id="IPR037850">
    <property type="entry name" value="RBBP5/Swd1"/>
</dbReference>
<evidence type="ECO:0000313" key="7">
    <source>
        <dbReference type="EMBL" id="VTZ77076.1"/>
    </source>
</evidence>
<evidence type="ECO:0008006" key="10">
    <source>
        <dbReference type="Google" id="ProtNLM"/>
    </source>
</evidence>
<keyword evidence="4" id="KW-0539">Nucleus</keyword>
<dbReference type="GeneID" id="3807498"/>
<dbReference type="GO" id="GO:0048188">
    <property type="term" value="C:Set1C/COMPASS complex"/>
    <property type="evidence" value="ECO:0007669"/>
    <property type="project" value="InterPro"/>
</dbReference>
<dbReference type="PANTHER" id="PTHR44040">
    <property type="entry name" value="RETINOBLASTOMA-BINDING PROTEIN 5"/>
    <property type="match status" value="1"/>
</dbReference>
<dbReference type="VEuPathDB" id="PlasmoDB:PY17X_0803600"/>
<dbReference type="VEuPathDB" id="PlasmoDB:Py17XNL_000801606"/>
<proteinExistence type="predicted"/>
<evidence type="ECO:0000313" key="6">
    <source>
        <dbReference type="EMBL" id="CDU17400.1"/>
    </source>
</evidence>
<dbReference type="Proteomes" id="UP000072874">
    <property type="component" value="Chromosome 8"/>
</dbReference>
<evidence type="ECO:0000313" key="9">
    <source>
        <dbReference type="Proteomes" id="UP000072904"/>
    </source>
</evidence>
<organism evidence="7 8">
    <name type="scientific">Plasmodium yoelii</name>
    <dbReference type="NCBI Taxonomy" id="5861"/>
    <lineage>
        <taxon>Eukaryota</taxon>
        <taxon>Sar</taxon>
        <taxon>Alveolata</taxon>
        <taxon>Apicomplexa</taxon>
        <taxon>Aconoidasida</taxon>
        <taxon>Haemosporida</taxon>
        <taxon>Plasmodiidae</taxon>
        <taxon>Plasmodium</taxon>
        <taxon>Plasmodium (Vinckeia)</taxon>
    </lineage>
</organism>
<dbReference type="VEuPathDB" id="PlasmoDB:PY02320"/>
<keyword evidence="3" id="KW-0677">Repeat</keyword>
<evidence type="ECO:0000256" key="3">
    <source>
        <dbReference type="ARBA" id="ARBA00022737"/>
    </source>
</evidence>
<gene>
    <name evidence="7" type="ORF">PY17X_0803600</name>
    <name evidence="6" type="ORF">PYYM_0803500</name>
</gene>
<dbReference type="KEGG" id="pyo:PY17X_0803600"/>